<proteinExistence type="inferred from homology"/>
<dbReference type="InterPro" id="IPR000719">
    <property type="entry name" value="Prot_kinase_dom"/>
</dbReference>
<evidence type="ECO:0000313" key="9">
    <source>
        <dbReference type="EMBL" id="KAF0700824.1"/>
    </source>
</evidence>
<dbReference type="GO" id="GO:0004674">
    <property type="term" value="F:protein serine/threonine kinase activity"/>
    <property type="evidence" value="ECO:0007669"/>
    <property type="project" value="UniProtKB-KW"/>
</dbReference>
<feature type="domain" description="Protein kinase" evidence="8">
    <location>
        <begin position="170"/>
        <end position="447"/>
    </location>
</feature>
<keyword evidence="11" id="KW-1185">Reference proteome</keyword>
<dbReference type="PROSITE" id="PS00108">
    <property type="entry name" value="PROTEIN_KINASE_ST"/>
    <property type="match status" value="1"/>
</dbReference>
<dbReference type="InterPro" id="IPR011009">
    <property type="entry name" value="Kinase-like_dom_sf"/>
</dbReference>
<feature type="binding site" evidence="6">
    <location>
        <position position="199"/>
    </location>
    <ligand>
        <name>ATP</name>
        <dbReference type="ChEBI" id="CHEBI:30616"/>
    </ligand>
</feature>
<reference evidence="10 11" key="1">
    <citation type="submission" date="2019-03" db="EMBL/GenBank/DDBJ databases">
        <authorList>
            <person name="Gaulin E."/>
            <person name="Dumas B."/>
        </authorList>
    </citation>
    <scope>NUCLEOTIDE SEQUENCE [LARGE SCALE GENOMIC DNA]</scope>
    <source>
        <strain evidence="10">CBS 568.67</strain>
    </source>
</reference>
<dbReference type="PANTHER" id="PTHR24349">
    <property type="entry name" value="SERINE/THREONINE-PROTEIN KINASE"/>
    <property type="match status" value="1"/>
</dbReference>
<dbReference type="Proteomes" id="UP000332933">
    <property type="component" value="Unassembled WGS sequence"/>
</dbReference>
<dbReference type="InterPro" id="IPR050205">
    <property type="entry name" value="CDPK_Ser/Thr_kinases"/>
</dbReference>
<dbReference type="InterPro" id="IPR008271">
    <property type="entry name" value="Ser/Thr_kinase_AS"/>
</dbReference>
<protein>
    <submittedName>
        <fullName evidence="10">Aste57867_8675 protein</fullName>
    </submittedName>
</protein>
<evidence type="ECO:0000256" key="7">
    <source>
        <dbReference type="RuleBase" id="RU000304"/>
    </source>
</evidence>
<evidence type="ECO:0000256" key="2">
    <source>
        <dbReference type="ARBA" id="ARBA00022679"/>
    </source>
</evidence>
<dbReference type="PROSITE" id="PS50011">
    <property type="entry name" value="PROTEIN_KINASE_DOM"/>
    <property type="match status" value="1"/>
</dbReference>
<dbReference type="InterPro" id="IPR017441">
    <property type="entry name" value="Protein_kinase_ATP_BS"/>
</dbReference>
<dbReference type="Gene3D" id="1.10.510.10">
    <property type="entry name" value="Transferase(Phosphotransferase) domain 1"/>
    <property type="match status" value="1"/>
</dbReference>
<dbReference type="SUPFAM" id="SSF50729">
    <property type="entry name" value="PH domain-like"/>
    <property type="match status" value="1"/>
</dbReference>
<keyword evidence="3 6" id="KW-0547">Nucleotide-binding</keyword>
<evidence type="ECO:0000256" key="3">
    <source>
        <dbReference type="ARBA" id="ARBA00022741"/>
    </source>
</evidence>
<gene>
    <name evidence="10" type="primary">Aste57867_8675</name>
    <name evidence="9" type="ORF">As57867_008641</name>
    <name evidence="10" type="ORF">ASTE57867_8675</name>
</gene>
<dbReference type="OrthoDB" id="68483at2759"/>
<evidence type="ECO:0000259" key="8">
    <source>
        <dbReference type="PROSITE" id="PS50011"/>
    </source>
</evidence>
<dbReference type="EMBL" id="CAADRA010005132">
    <property type="protein sequence ID" value="VFT85561.1"/>
    <property type="molecule type" value="Genomic_DNA"/>
</dbReference>
<dbReference type="SMART" id="SM00220">
    <property type="entry name" value="S_TKc"/>
    <property type="match status" value="1"/>
</dbReference>
<keyword evidence="2" id="KW-0808">Transferase</keyword>
<comment type="similarity">
    <text evidence="7">Belongs to the protein kinase superfamily.</text>
</comment>
<keyword evidence="5 6" id="KW-0067">ATP-binding</keyword>
<evidence type="ECO:0000256" key="6">
    <source>
        <dbReference type="PROSITE-ProRule" id="PRU10141"/>
    </source>
</evidence>
<keyword evidence="4" id="KW-0418">Kinase</keyword>
<accession>A0A485KKX3</accession>
<sequence length="454" mass="49219">MLLEFPATRESAASCASVAFGERSTDSHDSYLPLAASFDHLTAADVVRMPRMQGVLRVPAKTFKWFSWRRHTSTHVDCWVSFDGYTLQWFLSCGRGVYKSTPRGSVTLASSSARFQLQDLAPEYSFALVDLSSSPTPTRHVFSAGNASAKRAWLDALGGALVVHNWYASFEVGPVLGRGGSSHVALVTEKATGATYALKSIDTRRHADVAANEIAAMKRLPPSRHVTQLLQVIHDTYAIGLVMSYHRGGHLGDRIGAAGRLDAASSASREAAASRLGRTLLTTLGQLHSVGLVHLDVKPANILFHRPGDDASTMILADFGFAHWTRDDETEDDLTASTRGTVGYMAPELVEYQFGSTASASPPPPLAPAADVFSAGVVLFHMLFGFAPFQGTTPDSIVRRVLNGHMTRPASLWHLVSPDAQAVLETMLARDPTERATVETLLAHRWFVPHDDKS</sequence>
<dbReference type="Pfam" id="PF00069">
    <property type="entry name" value="Pkinase"/>
    <property type="match status" value="1"/>
</dbReference>
<dbReference type="AlphaFoldDB" id="A0A485KKX3"/>
<evidence type="ECO:0000313" key="11">
    <source>
        <dbReference type="Proteomes" id="UP000332933"/>
    </source>
</evidence>
<evidence type="ECO:0000256" key="1">
    <source>
        <dbReference type="ARBA" id="ARBA00022527"/>
    </source>
</evidence>
<evidence type="ECO:0000313" key="10">
    <source>
        <dbReference type="EMBL" id="VFT85561.1"/>
    </source>
</evidence>
<dbReference type="SUPFAM" id="SSF56112">
    <property type="entry name" value="Protein kinase-like (PK-like)"/>
    <property type="match status" value="1"/>
</dbReference>
<evidence type="ECO:0000256" key="5">
    <source>
        <dbReference type="ARBA" id="ARBA00022840"/>
    </source>
</evidence>
<dbReference type="PROSITE" id="PS00107">
    <property type="entry name" value="PROTEIN_KINASE_ATP"/>
    <property type="match status" value="1"/>
</dbReference>
<reference evidence="9" key="2">
    <citation type="submission" date="2019-06" db="EMBL/GenBank/DDBJ databases">
        <title>Genomics analysis of Aphanomyces spp. identifies a new class of oomycete effector associated with host adaptation.</title>
        <authorList>
            <person name="Gaulin E."/>
        </authorList>
    </citation>
    <scope>NUCLEOTIDE SEQUENCE</scope>
    <source>
        <strain evidence="9">CBS 578.67</strain>
    </source>
</reference>
<evidence type="ECO:0000256" key="4">
    <source>
        <dbReference type="ARBA" id="ARBA00022777"/>
    </source>
</evidence>
<organism evidence="10 11">
    <name type="scientific">Aphanomyces stellatus</name>
    <dbReference type="NCBI Taxonomy" id="120398"/>
    <lineage>
        <taxon>Eukaryota</taxon>
        <taxon>Sar</taxon>
        <taxon>Stramenopiles</taxon>
        <taxon>Oomycota</taxon>
        <taxon>Saprolegniomycetes</taxon>
        <taxon>Saprolegniales</taxon>
        <taxon>Verrucalvaceae</taxon>
        <taxon>Aphanomyces</taxon>
    </lineage>
</organism>
<name>A0A485KKX3_9STRA</name>
<keyword evidence="1 7" id="KW-0723">Serine/threonine-protein kinase</keyword>
<dbReference type="EMBL" id="VJMH01005111">
    <property type="protein sequence ID" value="KAF0700824.1"/>
    <property type="molecule type" value="Genomic_DNA"/>
</dbReference>
<dbReference type="GO" id="GO:0005524">
    <property type="term" value="F:ATP binding"/>
    <property type="evidence" value="ECO:0007669"/>
    <property type="project" value="UniProtKB-UniRule"/>
</dbReference>